<evidence type="ECO:0000313" key="3">
    <source>
        <dbReference type="Proteomes" id="UP000287651"/>
    </source>
</evidence>
<feature type="compositionally biased region" description="Basic and acidic residues" evidence="1">
    <location>
        <begin position="79"/>
        <end position="89"/>
    </location>
</feature>
<feature type="region of interest" description="Disordered" evidence="1">
    <location>
        <begin position="154"/>
        <end position="198"/>
    </location>
</feature>
<organism evidence="2 3">
    <name type="scientific">Ensete ventricosum</name>
    <name type="common">Abyssinian banana</name>
    <name type="synonym">Musa ensete</name>
    <dbReference type="NCBI Taxonomy" id="4639"/>
    <lineage>
        <taxon>Eukaryota</taxon>
        <taxon>Viridiplantae</taxon>
        <taxon>Streptophyta</taxon>
        <taxon>Embryophyta</taxon>
        <taxon>Tracheophyta</taxon>
        <taxon>Spermatophyta</taxon>
        <taxon>Magnoliopsida</taxon>
        <taxon>Liliopsida</taxon>
        <taxon>Zingiberales</taxon>
        <taxon>Musaceae</taxon>
        <taxon>Ensete</taxon>
    </lineage>
</organism>
<accession>A0A427A7W0</accession>
<gene>
    <name evidence="2" type="ORF">B296_00003034</name>
</gene>
<feature type="compositionally biased region" description="Basic and acidic residues" evidence="1">
    <location>
        <begin position="98"/>
        <end position="111"/>
    </location>
</feature>
<name>A0A427A7W0_ENSVE</name>
<dbReference type="EMBL" id="AMZH03003456">
    <property type="protein sequence ID" value="RRT72261.1"/>
    <property type="molecule type" value="Genomic_DNA"/>
</dbReference>
<evidence type="ECO:0000313" key="2">
    <source>
        <dbReference type="EMBL" id="RRT72261.1"/>
    </source>
</evidence>
<protein>
    <submittedName>
        <fullName evidence="2">Uncharacterized protein</fullName>
    </submittedName>
</protein>
<dbReference type="Proteomes" id="UP000287651">
    <property type="component" value="Unassembled WGS sequence"/>
</dbReference>
<feature type="compositionally biased region" description="Basic and acidic residues" evidence="1">
    <location>
        <begin position="45"/>
        <end position="57"/>
    </location>
</feature>
<reference evidence="2 3" key="1">
    <citation type="journal article" date="2014" name="Agronomy (Basel)">
        <title>A Draft Genome Sequence for Ensete ventricosum, the Drought-Tolerant Tree Against Hunger.</title>
        <authorList>
            <person name="Harrison J."/>
            <person name="Moore K.A."/>
            <person name="Paszkiewicz K."/>
            <person name="Jones T."/>
            <person name="Grant M."/>
            <person name="Ambacheew D."/>
            <person name="Muzemil S."/>
            <person name="Studholme D.J."/>
        </authorList>
    </citation>
    <scope>NUCLEOTIDE SEQUENCE [LARGE SCALE GENOMIC DNA]</scope>
</reference>
<proteinExistence type="predicted"/>
<evidence type="ECO:0000256" key="1">
    <source>
        <dbReference type="SAM" id="MobiDB-lite"/>
    </source>
</evidence>
<dbReference type="AlphaFoldDB" id="A0A427A7W0"/>
<feature type="compositionally biased region" description="Basic and acidic residues" evidence="1">
    <location>
        <begin position="170"/>
        <end position="179"/>
    </location>
</feature>
<comment type="caution">
    <text evidence="2">The sequence shown here is derived from an EMBL/GenBank/DDBJ whole genome shotgun (WGS) entry which is preliminary data.</text>
</comment>
<sequence>MRKWGRQMMLPIEKGEMLMVVVIDAGCYDWGDDKMVRLLMEEKKRPQDAATGEKEEAMSSIGWQQWLATGADRGEEEDDGRRLGREAAVERSNTSTAREIEERPPMEKKETNLPTMCGERVVQKSTPATTKATTTLPCAGEVEGRNTVVGLTLRGKQGKERSRAITPAQQRRETTERMVIRVSGPQMASTDRREYLHQ</sequence>
<feature type="region of interest" description="Disordered" evidence="1">
    <location>
        <begin position="45"/>
        <end position="111"/>
    </location>
</feature>